<evidence type="ECO:0000313" key="2">
    <source>
        <dbReference type="EMBL" id="CAG9170673.1"/>
    </source>
</evidence>
<protein>
    <recommendedName>
        <fullName evidence="4">TagK domain-containing protein</fullName>
    </recommendedName>
</protein>
<name>A0ABM8WT79_9BURK</name>
<dbReference type="NCBIfam" id="NF033419">
    <property type="entry name" value="T6SS_TagK_dom"/>
    <property type="match status" value="1"/>
</dbReference>
<dbReference type="RefSeq" id="WP_224079364.1">
    <property type="nucleotide sequence ID" value="NZ_CAJZAI010000003.1"/>
</dbReference>
<dbReference type="Proteomes" id="UP000727654">
    <property type="component" value="Unassembled WGS sequence"/>
</dbReference>
<evidence type="ECO:0000313" key="3">
    <source>
        <dbReference type="Proteomes" id="UP000727654"/>
    </source>
</evidence>
<reference evidence="2 3" key="1">
    <citation type="submission" date="2021-08" db="EMBL/GenBank/DDBJ databases">
        <authorList>
            <person name="Peeters C."/>
        </authorList>
    </citation>
    <scope>NUCLEOTIDE SEQUENCE [LARGE SCALE GENOMIC DNA]</scope>
    <source>
        <strain evidence="2 3">LMG 23992</strain>
    </source>
</reference>
<sequence>MDSRQPEAGGTPLIDPLTGDTSSTSWPWWSAAHPEAADPFSLLPQAAGGVVPQTDARGSTDVLEQIKREAEAVLRDPDYVSAHAALPDSGAASTGTLPGKGDPGPLRPFAHKAASDGSLMDMLDVARHIDVLLGAPGSPDDQQFFAVAPAPDVLRLFAGDIVPTRRRDVAVPLTRREHHLISMDSAYRPAQAQTPESDHDA</sequence>
<feature type="region of interest" description="Disordered" evidence="1">
    <location>
        <begin position="1"/>
        <end position="30"/>
    </location>
</feature>
<feature type="compositionally biased region" description="Low complexity" evidence="1">
    <location>
        <begin position="21"/>
        <end position="30"/>
    </location>
</feature>
<comment type="caution">
    <text evidence="2">The sequence shown here is derived from an EMBL/GenBank/DDBJ whole genome shotgun (WGS) entry which is preliminary data.</text>
</comment>
<proteinExistence type="predicted"/>
<evidence type="ECO:0008006" key="4">
    <source>
        <dbReference type="Google" id="ProtNLM"/>
    </source>
</evidence>
<organism evidence="2 3">
    <name type="scientific">Cupriavidus laharis</name>
    <dbReference type="NCBI Taxonomy" id="151654"/>
    <lineage>
        <taxon>Bacteria</taxon>
        <taxon>Pseudomonadati</taxon>
        <taxon>Pseudomonadota</taxon>
        <taxon>Betaproteobacteria</taxon>
        <taxon>Burkholderiales</taxon>
        <taxon>Burkholderiaceae</taxon>
        <taxon>Cupriavidus</taxon>
    </lineage>
</organism>
<gene>
    <name evidence="2" type="ORF">LMG23992_01715</name>
</gene>
<accession>A0ABM8WT79</accession>
<evidence type="ECO:0000256" key="1">
    <source>
        <dbReference type="SAM" id="MobiDB-lite"/>
    </source>
</evidence>
<dbReference type="EMBL" id="CAJZAI010000003">
    <property type="protein sequence ID" value="CAG9170673.1"/>
    <property type="molecule type" value="Genomic_DNA"/>
</dbReference>
<dbReference type="InterPro" id="IPR047914">
    <property type="entry name" value="TagK-like_C"/>
</dbReference>
<keyword evidence="3" id="KW-1185">Reference proteome</keyword>
<feature type="region of interest" description="Disordered" evidence="1">
    <location>
        <begin position="85"/>
        <end position="106"/>
    </location>
</feature>